<name>A0A0L0H543_SPIPD</name>
<keyword evidence="1" id="KW-0472">Membrane</keyword>
<reference evidence="2 3" key="1">
    <citation type="submission" date="2009-08" db="EMBL/GenBank/DDBJ databases">
        <title>The Genome Sequence of Spizellomyces punctatus strain DAOM BR117.</title>
        <authorList>
            <consortium name="The Broad Institute Genome Sequencing Platform"/>
            <person name="Russ C."/>
            <person name="Cuomo C."/>
            <person name="Shea T."/>
            <person name="Young S.K."/>
            <person name="Zeng Q."/>
            <person name="Koehrsen M."/>
            <person name="Haas B."/>
            <person name="Borodovsky M."/>
            <person name="Guigo R."/>
            <person name="Alvarado L."/>
            <person name="Berlin A."/>
            <person name="Bochicchio J."/>
            <person name="Borenstein D."/>
            <person name="Chapman S."/>
            <person name="Chen Z."/>
            <person name="Engels R."/>
            <person name="Freedman E."/>
            <person name="Gellesch M."/>
            <person name="Goldberg J."/>
            <person name="Griggs A."/>
            <person name="Gujja S."/>
            <person name="Heiman D."/>
            <person name="Hepburn T."/>
            <person name="Howarth C."/>
            <person name="Jen D."/>
            <person name="Larson L."/>
            <person name="Lewis B."/>
            <person name="Mehta T."/>
            <person name="Park D."/>
            <person name="Pearson M."/>
            <person name="Roberts A."/>
            <person name="Saif S."/>
            <person name="Shenoy N."/>
            <person name="Sisk P."/>
            <person name="Stolte C."/>
            <person name="Sykes S."/>
            <person name="Thomson T."/>
            <person name="Walk T."/>
            <person name="White J."/>
            <person name="Yandava C."/>
            <person name="Burger G."/>
            <person name="Gray M.W."/>
            <person name="Holland P.W.H."/>
            <person name="King N."/>
            <person name="Lang F.B.F."/>
            <person name="Roger A.J."/>
            <person name="Ruiz-Trillo I."/>
            <person name="Lander E."/>
            <person name="Nusbaum C."/>
        </authorList>
    </citation>
    <scope>NUCLEOTIDE SEQUENCE [LARGE SCALE GENOMIC DNA]</scope>
    <source>
        <strain evidence="2 3">DAOM BR117</strain>
    </source>
</reference>
<gene>
    <name evidence="2" type="ORF">SPPG_08193</name>
</gene>
<dbReference type="Pfam" id="PF03269">
    <property type="entry name" value="DUF268"/>
    <property type="match status" value="1"/>
</dbReference>
<organism evidence="2 3">
    <name type="scientific">Spizellomyces punctatus (strain DAOM BR117)</name>
    <dbReference type="NCBI Taxonomy" id="645134"/>
    <lineage>
        <taxon>Eukaryota</taxon>
        <taxon>Fungi</taxon>
        <taxon>Fungi incertae sedis</taxon>
        <taxon>Chytridiomycota</taxon>
        <taxon>Chytridiomycota incertae sedis</taxon>
        <taxon>Chytridiomycetes</taxon>
        <taxon>Spizellomycetales</taxon>
        <taxon>Spizellomycetaceae</taxon>
        <taxon>Spizellomyces</taxon>
    </lineage>
</organism>
<dbReference type="InParanoid" id="A0A0L0H543"/>
<evidence type="ECO:0000313" key="3">
    <source>
        <dbReference type="Proteomes" id="UP000053201"/>
    </source>
</evidence>
<dbReference type="SUPFAM" id="SSF53335">
    <property type="entry name" value="S-adenosyl-L-methionine-dependent methyltransferases"/>
    <property type="match status" value="1"/>
</dbReference>
<keyword evidence="3" id="KW-1185">Reference proteome</keyword>
<feature type="transmembrane region" description="Helical" evidence="1">
    <location>
        <begin position="27"/>
        <end position="47"/>
    </location>
</feature>
<dbReference type="RefSeq" id="XP_016604650.1">
    <property type="nucleotide sequence ID" value="XM_016756352.1"/>
</dbReference>
<protein>
    <submittedName>
        <fullName evidence="2">Uncharacterized protein</fullName>
    </submittedName>
</protein>
<dbReference type="InterPro" id="IPR029063">
    <property type="entry name" value="SAM-dependent_MTases_sf"/>
</dbReference>
<keyword evidence="1" id="KW-1133">Transmembrane helix</keyword>
<sequence>MVLACEVSMWSGGVTMFANQAFCSWRLLRNATGVLFICLLSLSFLLLPRDLLRKPMFLGSPEVHSALTNEETTEASSRADAVQPVNRDCVWVEPDVDAATAHIKPLAKPEFPLLEAWLKAETARYGPAPSEIPSVLLDDYTFNGSIPVVQRYFDQAYLGNKALVSDWTKEQVELYRQGVRKKVAGFNYPNEPIYDVLNAHAAVAVKGKRGLVIGSENPWLEAFLLEYGAEHVTTLEFGSIDSKHPQITTFTPKQFSLGFIQGSIRPFDFVFTYSSLEHDGLGRYGDNLNPSGDLQTMAKMLTVVKPGGFMFIGVPCCFDRLDWNAHRIYGPLRLPKLFAGWRILGVFPKDAMTRPVTSDEIFQPVWALQNTFGCKNGEVSLSSLPWQSAANSSVSVDHSPAIPTDVTNPPKVPVSVYPADADAGKADLAISETFNVVHNFTGLGALTADRVKHRLGLDRMLRDYEQSMQTARANPRTSRWVVLVCRSTYCGGLGDRVKGAITSVYYGVFTNRSLGIDISFPDALEDYLIPASFDWRFDKSWATGRKTIEVSLIDLVDTTANAKSLYEKPDPWIDADIVYLHANMDLLHLMLQNPYWRPLIEWYSLLTFNREALLGTVIRALFAPSPPLKQMLEAVRSDIDGYRSAIKIGIQFRAGGGTGEPAFAADVAGRMPLDASVCYVARGVQFALDRGLRKSEVIFFITADSTQAQKTLSRSLTSLGYKSFAIAGPITHIDKTPQLDVNAHKRTHWRAYLDWLVQLDMDYHVVSRSGFGETALFTTLRPSARVFRGGPDQICTVLDGSDQSKWPVVGNWTEVGYG</sequence>
<dbReference type="InterPro" id="IPR004951">
    <property type="entry name" value="DUF268_CAE_spp"/>
</dbReference>
<evidence type="ECO:0000256" key="1">
    <source>
        <dbReference type="SAM" id="Phobius"/>
    </source>
</evidence>
<keyword evidence="1" id="KW-0812">Transmembrane</keyword>
<accession>A0A0L0H543</accession>
<dbReference type="EMBL" id="KQ257468">
    <property type="protein sequence ID" value="KNC96610.1"/>
    <property type="molecule type" value="Genomic_DNA"/>
</dbReference>
<dbReference type="Proteomes" id="UP000053201">
    <property type="component" value="Unassembled WGS sequence"/>
</dbReference>
<evidence type="ECO:0000313" key="2">
    <source>
        <dbReference type="EMBL" id="KNC96610.1"/>
    </source>
</evidence>
<proteinExistence type="predicted"/>
<dbReference type="GeneID" id="27691370"/>
<dbReference type="VEuPathDB" id="FungiDB:SPPG_08193"/>
<dbReference type="eggNOG" id="ENOG502S13E">
    <property type="taxonomic scope" value="Eukaryota"/>
</dbReference>
<dbReference type="OrthoDB" id="428346at2759"/>
<dbReference type="AlphaFoldDB" id="A0A0L0H543"/>